<dbReference type="GO" id="GO:0005524">
    <property type="term" value="F:ATP binding"/>
    <property type="evidence" value="ECO:0007669"/>
    <property type="project" value="UniProtKB-UniRule"/>
</dbReference>
<keyword evidence="7" id="KW-1185">Reference proteome</keyword>
<feature type="binding site" evidence="3">
    <location>
        <begin position="535"/>
        <end position="542"/>
    </location>
    <ligand>
        <name>ATP</name>
        <dbReference type="ChEBI" id="CHEBI:30616"/>
    </ligand>
</feature>
<dbReference type="InterPro" id="IPR027417">
    <property type="entry name" value="P-loop_NTPase"/>
</dbReference>
<gene>
    <name evidence="6" type="ORF">GCM10007359_06660</name>
</gene>
<dbReference type="Gene3D" id="3.40.50.300">
    <property type="entry name" value="P-loop containing nucleotide triphosphate hydrolases"/>
    <property type="match status" value="1"/>
</dbReference>
<evidence type="ECO:0000259" key="5">
    <source>
        <dbReference type="PROSITE" id="PS50901"/>
    </source>
</evidence>
<keyword evidence="1 3" id="KW-0547">Nucleotide-binding</keyword>
<evidence type="ECO:0000256" key="1">
    <source>
        <dbReference type="ARBA" id="ARBA00022741"/>
    </source>
</evidence>
<comment type="caution">
    <text evidence="6">The sequence shown here is derived from an EMBL/GenBank/DDBJ whole genome shotgun (WGS) entry which is preliminary data.</text>
</comment>
<evidence type="ECO:0000313" key="6">
    <source>
        <dbReference type="EMBL" id="GGH59454.1"/>
    </source>
</evidence>
<dbReference type="InterPro" id="IPR050206">
    <property type="entry name" value="FtsK/SpoIIIE/SftA"/>
</dbReference>
<proteinExistence type="predicted"/>
<name>A0A917IQ64_9MICC</name>
<keyword evidence="4" id="KW-1133">Transmembrane helix</keyword>
<keyword evidence="4" id="KW-0812">Transmembrane</keyword>
<keyword evidence="4" id="KW-0472">Membrane</keyword>
<dbReference type="Pfam" id="PF01580">
    <property type="entry name" value="FtsK_SpoIIIE"/>
    <property type="match status" value="1"/>
</dbReference>
<dbReference type="PROSITE" id="PS50901">
    <property type="entry name" value="FTSK"/>
    <property type="match status" value="1"/>
</dbReference>
<dbReference type="EMBL" id="BMDC01000001">
    <property type="protein sequence ID" value="GGH59454.1"/>
    <property type="molecule type" value="Genomic_DNA"/>
</dbReference>
<keyword evidence="2 3" id="KW-0067">ATP-binding</keyword>
<evidence type="ECO:0000256" key="2">
    <source>
        <dbReference type="ARBA" id="ARBA00022840"/>
    </source>
</evidence>
<feature type="transmembrane region" description="Helical" evidence="4">
    <location>
        <begin position="193"/>
        <end position="217"/>
    </location>
</feature>
<reference evidence="6 7" key="1">
    <citation type="journal article" date="2014" name="Int. J. Syst. Evol. Microbiol.">
        <title>Complete genome sequence of Corynebacterium casei LMG S-19264T (=DSM 44701T), isolated from a smear-ripened cheese.</title>
        <authorList>
            <consortium name="US DOE Joint Genome Institute (JGI-PGF)"/>
            <person name="Walter F."/>
            <person name="Albersmeier A."/>
            <person name="Kalinowski J."/>
            <person name="Ruckert C."/>
        </authorList>
    </citation>
    <scope>NUCLEOTIDE SEQUENCE [LARGE SCALE GENOMIC DNA]</scope>
    <source>
        <strain evidence="6 7">CCM 8669</strain>
    </source>
</reference>
<dbReference type="Proteomes" id="UP000600171">
    <property type="component" value="Unassembled WGS sequence"/>
</dbReference>
<dbReference type="SUPFAM" id="SSF52540">
    <property type="entry name" value="P-loop containing nucleoside triphosphate hydrolases"/>
    <property type="match status" value="2"/>
</dbReference>
<feature type="domain" description="FtsK" evidence="5">
    <location>
        <begin position="517"/>
        <end position="709"/>
    </location>
</feature>
<evidence type="ECO:0000256" key="4">
    <source>
        <dbReference type="SAM" id="Phobius"/>
    </source>
</evidence>
<organism evidence="6 7">
    <name type="scientific">Rothia aerolata</name>
    <dbReference type="NCBI Taxonomy" id="1812262"/>
    <lineage>
        <taxon>Bacteria</taxon>
        <taxon>Bacillati</taxon>
        <taxon>Actinomycetota</taxon>
        <taxon>Actinomycetes</taxon>
        <taxon>Micrococcales</taxon>
        <taxon>Micrococcaceae</taxon>
        <taxon>Rothia</taxon>
    </lineage>
</organism>
<dbReference type="AlphaFoldDB" id="A0A917IQ64"/>
<dbReference type="PANTHER" id="PTHR22683">
    <property type="entry name" value="SPORULATION PROTEIN RELATED"/>
    <property type="match status" value="1"/>
</dbReference>
<dbReference type="GO" id="GO:0003677">
    <property type="term" value="F:DNA binding"/>
    <property type="evidence" value="ECO:0007669"/>
    <property type="project" value="InterPro"/>
</dbReference>
<dbReference type="SMART" id="SM00382">
    <property type="entry name" value="AAA"/>
    <property type="match status" value="2"/>
</dbReference>
<sequence length="1277" mass="139187">MGAMKNHIFVDDCANGTRFQCELTTEGGYSGAYLQSAFDRLLPRLGKLYADGRELASLDQNSTADLAHLSTSAKTAASFPLQLEVLHGPDTGRRLPLSRGSFELGRDGAGLSIDDPALASRWGTLTVSPSGVQLSDGAQRVELVPGEHFRLGRSLLELTTSAEYPAPLAPPLTRQQFSPAELDLSTPRQQWHLLLMLVLPLLIGGVIAWATGMWFFLLMSSATSLLMGLHWFSNRGESATDRRAIAAAGEDERSLAFALDAAKFQPAGAAEIPCLVLGLGDRPQHVTGTHLKKRKLSLLEDLPLLLPLSAQFPLYLPAEEDTLRLALLQLARHTDFALELSPGFCRRFPRIATPLLALPGVIATDNSSQRQPALKTIRLMLAQEAGSTEGTLPGVQAGEVFEVMVAETEPQAGPWRSISPAQEGLSRLTVEEGCTEVPGTLRQRSLTFRKDSMGQDAFEEILLRQLRHSSSARDSRGATNRFSRLYALAKESDSNDWNQTLYAEDARMLCGLAGDSARPISLSLSAHGPHFLVAGTTGSGKSHLLRSLLLSLAFGYPPQRLSFLMVDFKGGAGLGPLEGLPHTVSMLDNLEPADVQRNLRFLRADLNRREQTFKQAGVSSYRDFLALKKQLGQSPDFPELVIVVDEFKMLVESMPEAMNELMKIATVGRSLGLHLLLATQRPQGAVSSDIRANIATTLCLRVASAQDSINVLGVTDAAEISAQTPGRGVIRWGEGDLSTFQAPLLDDPSGGESGYFCLQLVGTGRKFEETFGDVSAEGQQENTTVAAYLDLLGRRHRGWAAPTYRPVPPRLPSALGWKQQRQPEAGLFLGRLEFPEAGLQKDCIWSEDQEKILAVGTWWQRRTLLEGLLQQALAQGYTVCLITGAQTAYRWAERHHLRPALASLVGPFDQSFSRHVLKELRSPAFLHRTRPTLLIFDALDSWLETNARQAQAEQELFTFLTEADQANLRVIATAEQNLRGRFLQVFNSFLFSASAVSQDPLRKLSSTYPVPDKGHWAAEGMILEGLFDLPLPEALVLAPVDPVKGFTADRLDGVPAIEPLPLTISVQEVLAAGQATSSATGQDPLDFLLGITSAGVSARLKAPAGQTTVVRGQAGTGKTNLLTAMRQLNPGWGYLVIRGEGNHTVENLKTALKKVEKPENTVLQIDNLHLLTAELQNFLLPQLPRFRHTFATYTPWARWMQSPLLAALTGTSRGVVLAPSSSLDLDFFSVIDDLPADLLTRGQLPAGRGVIIEHSRTRALQIPQATAERAAVPFPRQ</sequence>
<dbReference type="InterPro" id="IPR002543">
    <property type="entry name" value="FtsK_dom"/>
</dbReference>
<dbReference type="PANTHER" id="PTHR22683:SF1">
    <property type="entry name" value="TYPE VII SECRETION SYSTEM PROTEIN ESSC"/>
    <property type="match status" value="1"/>
</dbReference>
<protein>
    <recommendedName>
        <fullName evidence="5">FtsK domain-containing protein</fullName>
    </recommendedName>
</protein>
<dbReference type="InterPro" id="IPR003593">
    <property type="entry name" value="AAA+_ATPase"/>
</dbReference>
<evidence type="ECO:0000313" key="7">
    <source>
        <dbReference type="Proteomes" id="UP000600171"/>
    </source>
</evidence>
<evidence type="ECO:0000256" key="3">
    <source>
        <dbReference type="PROSITE-ProRule" id="PRU00289"/>
    </source>
</evidence>
<accession>A0A917IQ64</accession>
<dbReference type="Gene3D" id="2.60.200.20">
    <property type="match status" value="1"/>
</dbReference>